<dbReference type="Gene3D" id="3.30.420.60">
    <property type="entry name" value="eRF1 domain 2"/>
    <property type="match status" value="1"/>
</dbReference>
<dbReference type="InterPro" id="IPR058547">
    <property type="entry name" value="Pelota_N"/>
</dbReference>
<dbReference type="Pfam" id="PF03464">
    <property type="entry name" value="eRF1_2"/>
    <property type="match status" value="1"/>
</dbReference>
<evidence type="ECO:0000313" key="8">
    <source>
        <dbReference type="WBParaSite" id="MCU_000345-RA"/>
    </source>
</evidence>
<dbReference type="GO" id="GO:0071025">
    <property type="term" value="P:RNA surveillance"/>
    <property type="evidence" value="ECO:0007669"/>
    <property type="project" value="InterPro"/>
</dbReference>
<feature type="domain" description="eRF1/Pelota-like N-terminal" evidence="7">
    <location>
        <begin position="1"/>
        <end position="130"/>
    </location>
</feature>
<dbReference type="InterPro" id="IPR004405">
    <property type="entry name" value="TF_pelota"/>
</dbReference>
<evidence type="ECO:0000256" key="6">
    <source>
        <dbReference type="RuleBase" id="RU362019"/>
    </source>
</evidence>
<keyword evidence="5 6" id="KW-0479">Metal-binding</keyword>
<dbReference type="InterPro" id="IPR042226">
    <property type="entry name" value="eFR1_2_sf"/>
</dbReference>
<dbReference type="SUPFAM" id="SSF55315">
    <property type="entry name" value="L30e-like"/>
    <property type="match status" value="1"/>
</dbReference>
<evidence type="ECO:0000256" key="5">
    <source>
        <dbReference type="ARBA" id="ARBA00022723"/>
    </source>
</evidence>
<dbReference type="FunFam" id="3.30.420.60:FF:000002">
    <property type="entry name" value="Protein pelota homolog"/>
    <property type="match status" value="1"/>
</dbReference>
<dbReference type="PANTHER" id="PTHR10853">
    <property type="entry name" value="PELOTA"/>
    <property type="match status" value="1"/>
</dbReference>
<dbReference type="NCBIfam" id="TIGR00111">
    <property type="entry name" value="pelota"/>
    <property type="match status" value="1"/>
</dbReference>
<dbReference type="FunFam" id="2.30.30.870:FF:000001">
    <property type="entry name" value="Protein pelota homolog"/>
    <property type="match status" value="1"/>
</dbReference>
<dbReference type="Pfam" id="PF03465">
    <property type="entry name" value="eRF1_3"/>
    <property type="match status" value="1"/>
</dbReference>
<organism evidence="8">
    <name type="scientific">Mesocestoides corti</name>
    <name type="common">Flatworm</name>
    <dbReference type="NCBI Taxonomy" id="53468"/>
    <lineage>
        <taxon>Eukaryota</taxon>
        <taxon>Metazoa</taxon>
        <taxon>Spiralia</taxon>
        <taxon>Lophotrochozoa</taxon>
        <taxon>Platyhelminthes</taxon>
        <taxon>Cestoda</taxon>
        <taxon>Eucestoda</taxon>
        <taxon>Cyclophyllidea</taxon>
        <taxon>Mesocestoididae</taxon>
        <taxon>Mesocestoides</taxon>
    </lineage>
</organism>
<comment type="cofactor">
    <cofactor evidence="1 6">
        <name>a divalent metal cation</name>
        <dbReference type="ChEBI" id="CHEBI:60240"/>
    </cofactor>
</comment>
<comment type="subcellular location">
    <subcellularLocation>
        <location evidence="2 6">Cytoplasm</location>
    </subcellularLocation>
</comment>
<keyword evidence="4 6" id="KW-0963">Cytoplasm</keyword>
<comment type="function">
    <text evidence="6">Component of the Pelota-HBS1L complex, a complex that recognizes stalled ribosomes and triggers the No-Go Decay (NGD) pathway. In the Pelota-HBS1L complex, pelo recognizes ribosomes stalled at the 3' end of an mRNA and engages stalled ribosomes by destabilizing mRNA in the mRNA channel.</text>
</comment>
<dbReference type="Gene3D" id="3.30.1330.30">
    <property type="match status" value="1"/>
</dbReference>
<dbReference type="InterPro" id="IPR005140">
    <property type="entry name" value="eRF1_Pelota-like_N"/>
</dbReference>
<accession>A0A5K3EHK0</accession>
<dbReference type="GO" id="GO:0046872">
    <property type="term" value="F:metal ion binding"/>
    <property type="evidence" value="ECO:0007669"/>
    <property type="project" value="UniProtKB-KW"/>
</dbReference>
<evidence type="ECO:0000256" key="3">
    <source>
        <dbReference type="ARBA" id="ARBA00009504"/>
    </source>
</evidence>
<dbReference type="AlphaFoldDB" id="A0A5K3EHK0"/>
<dbReference type="GO" id="GO:0032790">
    <property type="term" value="P:ribosome disassembly"/>
    <property type="evidence" value="ECO:0007669"/>
    <property type="project" value="TreeGrafter"/>
</dbReference>
<dbReference type="InterPro" id="IPR029064">
    <property type="entry name" value="Ribosomal_eL30-like_sf"/>
</dbReference>
<dbReference type="InterPro" id="IPR005141">
    <property type="entry name" value="eRF1_2"/>
</dbReference>
<dbReference type="GO" id="GO:0005737">
    <property type="term" value="C:cytoplasm"/>
    <property type="evidence" value="ECO:0007669"/>
    <property type="project" value="UniProtKB-SubCell"/>
</dbReference>
<dbReference type="GO" id="GO:0070651">
    <property type="term" value="P:nonfunctional rRNA decay"/>
    <property type="evidence" value="ECO:0007669"/>
    <property type="project" value="TreeGrafter"/>
</dbReference>
<evidence type="ECO:0000256" key="2">
    <source>
        <dbReference type="ARBA" id="ARBA00004496"/>
    </source>
</evidence>
<comment type="similarity">
    <text evidence="3 6">Belongs to the eukaryotic release factor 1 family. Pelota subfamily.</text>
</comment>
<dbReference type="Gene3D" id="2.30.30.870">
    <property type="entry name" value="Pelota, domain A"/>
    <property type="match status" value="1"/>
</dbReference>
<evidence type="ECO:0000259" key="7">
    <source>
        <dbReference type="SMART" id="SM01194"/>
    </source>
</evidence>
<dbReference type="SUPFAM" id="SSF159065">
    <property type="entry name" value="Dom34/Pelota N-terminal domain-like"/>
    <property type="match status" value="1"/>
</dbReference>
<dbReference type="GO" id="GO:0070481">
    <property type="term" value="P:nuclear-transcribed mRNA catabolic process, non-stop decay"/>
    <property type="evidence" value="ECO:0007669"/>
    <property type="project" value="InterPro"/>
</dbReference>
<dbReference type="InterPro" id="IPR005142">
    <property type="entry name" value="eRF1_3"/>
</dbReference>
<protein>
    <recommendedName>
        <fullName evidence="6">Protein pelota homolog</fullName>
    </recommendedName>
</protein>
<proteinExistence type="inferred from homology"/>
<dbReference type="SMART" id="SM01194">
    <property type="entry name" value="eRF1_1"/>
    <property type="match status" value="1"/>
</dbReference>
<evidence type="ECO:0000256" key="4">
    <source>
        <dbReference type="ARBA" id="ARBA00022490"/>
    </source>
</evidence>
<dbReference type="WBParaSite" id="MCU_000345-RA">
    <property type="protein sequence ID" value="MCU_000345-RA"/>
    <property type="gene ID" value="MCU_000345"/>
</dbReference>
<dbReference type="FunFam" id="3.30.1330.30:FF:000008">
    <property type="entry name" value="Protein pelota homolog"/>
    <property type="match status" value="1"/>
</dbReference>
<dbReference type="Pfam" id="PF26356">
    <property type="entry name" value="Pelota_N"/>
    <property type="match status" value="1"/>
</dbReference>
<evidence type="ECO:0000256" key="1">
    <source>
        <dbReference type="ARBA" id="ARBA00001968"/>
    </source>
</evidence>
<name>A0A5K3EHK0_MESCO</name>
<dbReference type="PANTHER" id="PTHR10853:SF0">
    <property type="entry name" value="PROTEIN PELOTA HOMOLOG"/>
    <property type="match status" value="1"/>
</dbReference>
<sequence length="391" mass="43642">MRILSKSIDRYSSGSITLIAENEEDMWLIYNLVQIGDSFCCSTVRKVQTESSTGSVASKTVRTTLTIEIETIDFDTHGSVLHLKGRNIVENQFVKLGAYHTLQIGIQDKFTVSKQEWDSVALLLVDQAGDPTQQADVATVIMHEGLAYVCLITNSTTVVRAKIESTIPRKRPNLPTAQHDKGVTKFFDQIIQAIERHVRFDVVKCVIVASPGFLKDQFFEYLCQVATKEEKRVFLENKGKFMLVHSSSGHKHALKEILADPMVVSKIVNTKAAGEITALNDFYQMLKVDSSRAFYGIKHVETAVAAFAVETLLISDALFRSRDLSERRKYVSLVDTVKENMGTVRIFSSLHVSGEQLNQLSGIAAILRFPIPEPESDDEDAEGLDFEMETA</sequence>
<dbReference type="InterPro" id="IPR038069">
    <property type="entry name" value="Pelota/DOM34_N"/>
</dbReference>
<dbReference type="SUPFAM" id="SSF53137">
    <property type="entry name" value="Translational machinery components"/>
    <property type="match status" value="1"/>
</dbReference>
<dbReference type="GO" id="GO:0070966">
    <property type="term" value="P:nuclear-transcribed mRNA catabolic process, no-go decay"/>
    <property type="evidence" value="ECO:0007669"/>
    <property type="project" value="InterPro"/>
</dbReference>
<reference evidence="8" key="1">
    <citation type="submission" date="2019-11" db="UniProtKB">
        <authorList>
            <consortium name="WormBaseParasite"/>
        </authorList>
    </citation>
    <scope>IDENTIFICATION</scope>
</reference>